<evidence type="ECO:0000259" key="7">
    <source>
        <dbReference type="PROSITE" id="PS50041"/>
    </source>
</evidence>
<dbReference type="InterPro" id="IPR016187">
    <property type="entry name" value="CTDL_fold"/>
</dbReference>
<dbReference type="RefSeq" id="WP_289726186.1">
    <property type="nucleotide sequence ID" value="NZ_JAUDUY010000017.1"/>
</dbReference>
<dbReference type="Proteomes" id="UP001174839">
    <property type="component" value="Unassembled WGS sequence"/>
</dbReference>
<dbReference type="PROSITE" id="PS50041">
    <property type="entry name" value="C_TYPE_LECTIN_2"/>
    <property type="match status" value="1"/>
</dbReference>
<feature type="chain" id="PRO_5045644517" evidence="6">
    <location>
        <begin position="19"/>
        <end position="1224"/>
    </location>
</feature>
<dbReference type="NCBIfam" id="TIGR01451">
    <property type="entry name" value="B_ant_repeat"/>
    <property type="match status" value="1"/>
</dbReference>
<dbReference type="PANTHER" id="PTHR22802">
    <property type="entry name" value="C-TYPE LECTIN SUPERFAMILY MEMBER"/>
    <property type="match status" value="1"/>
</dbReference>
<evidence type="ECO:0000256" key="6">
    <source>
        <dbReference type="SAM" id="SignalP"/>
    </source>
</evidence>
<keyword evidence="4" id="KW-0106">Calcium</keyword>
<feature type="domain" description="C-type lectin" evidence="7">
    <location>
        <begin position="303"/>
        <end position="430"/>
    </location>
</feature>
<keyword evidence="3 6" id="KW-0732">Signal</keyword>
<comment type="subcellular location">
    <subcellularLocation>
        <location evidence="1">Secreted</location>
    </subcellularLocation>
</comment>
<organism evidence="8 9">
    <name type="scientific">Robiginitalea aurantiaca</name>
    <dbReference type="NCBI Taxonomy" id="3056915"/>
    <lineage>
        <taxon>Bacteria</taxon>
        <taxon>Pseudomonadati</taxon>
        <taxon>Bacteroidota</taxon>
        <taxon>Flavobacteriia</taxon>
        <taxon>Flavobacteriales</taxon>
        <taxon>Flavobacteriaceae</taxon>
        <taxon>Robiginitalea</taxon>
    </lineage>
</organism>
<sequence length="1224" mass="130424">MARFTMAIFFCCSMSLEAQVTIWNENFNSYPNGTLNGNGNGVSQAGWNSQSGAAINDGLLLASNTDDVGGSTFSNPIVWVTDPIDISGFTNVRFSLDTGAFDTGEFENSGGSRDRFNLQYRINGGNWTAVFNRSGSSSQPIDPFYEVTGLSGATLQLRARFHNTAENENYSIDNVLVTGLSTNPDQLPVLTVSGDQDYCPGSSLPVVESIQISDSDSSTAFQVVVQISAGFVPGEDLLQLTGSHPSISDTWNASRGILTLTGPAQLGAFEAAVRDVVYSSSASDPSGTRGILITVANADYLPLTGHYYQFISAPGITWTQARDAASAQRYYGLQGYLVTLTSQEESDFSTSQTTGMGWIGASDAAREGDWQWVTGPEAGTSFWSGGINGTELTFAFWNTGEPNNASASGGEDYAHITDPAVTTFPGSWNDLTNEGGNGVYASRGYIVEFGGISGDPELSVSGTTLITVSPAACDSCEAGNSAPLLDTELPTVFCSEDQLPPLNSFTSSSPPPGTSLTWSRNPDPLIVNGHLSDTEVNNPTPGTYFGFFYDSANSCASPTLEITLVRGQTPSITEVIPQESCGPSSLTLQANGSVPNSSSVPDIRWFNSETGGTPIFIGNLFTTPVLDTATTYWVEAFANGCASSPRLPIVADIIPLPDPGIASAGSSCSNAQFGPTAIDLDNRLEDADPGTWEVIEAPTSLTILPGNIVNFSGLPNGEYVFRYTTTTAQPPCSNQSVDVQITVTNCDEDTDGDGLLDGVEASLGTDPNDPDTDGDGIDDGAEVGTDPENPENEDGDDLIDALDSNIRDSDADGVNDQQDPANDNPCIPDIFSLGCDTDGDGISDGEERENGSDPLDPCSPNFSADCEPDPIDLEVLKSIDNPQAVIGDEVIFSIVLNNLADARAAAVQVGDFLETGFSYISHTTSAGAYNPQTGLWSIQEIAPQASESLEIRATVLANGVYTNTAELLESFPQDNNPSNDLSTVVLELGVPDGVDLVLEKYASVDGGRFQRGRVAPLTGSRVIFLVLVRNESNEGIVSNIRVEDFIGPVSESGFEYLYHVFSPIQGNSYNLETGNWTIQNLSPGQQAELRIAVTVPREGDFVNNARILSSLPPDEEQTNNFDSVEVDVNDPLVVPPGFVFNQFSPNGDGINDFLVIRDIATFPDNSIQVFNRYGQLVFEAQNIVEEQLWDGTQYGKQVPKGTYYYILDLGPEIGTTKGWIQLIR</sequence>
<dbReference type="InterPro" id="IPR034007">
    <property type="entry name" value="CTLD_bac"/>
</dbReference>
<dbReference type="EMBL" id="JAUDUY010000017">
    <property type="protein sequence ID" value="MDM9632821.1"/>
    <property type="molecule type" value="Genomic_DNA"/>
</dbReference>
<dbReference type="InterPro" id="IPR016186">
    <property type="entry name" value="C-type_lectin-like/link_sf"/>
</dbReference>
<dbReference type="SUPFAM" id="SSF56436">
    <property type="entry name" value="C-type lectin-like"/>
    <property type="match status" value="1"/>
</dbReference>
<feature type="signal peptide" evidence="6">
    <location>
        <begin position="1"/>
        <end position="18"/>
    </location>
</feature>
<dbReference type="InterPro" id="IPR051004">
    <property type="entry name" value="DC-SIGN_domain-containing"/>
</dbReference>
<evidence type="ECO:0000313" key="8">
    <source>
        <dbReference type="EMBL" id="MDM9632821.1"/>
    </source>
</evidence>
<reference evidence="8" key="1">
    <citation type="submission" date="2023-06" db="EMBL/GenBank/DDBJ databases">
        <title>Robiginitalea aurantiacus sp. nov. and Algoriphagus sediminis sp. nov., isolated from coastal sediment.</title>
        <authorList>
            <person name="Zhou Z.Y."/>
            <person name="An J."/>
            <person name="Jia Y.W."/>
            <person name="Du Z.J."/>
        </authorList>
    </citation>
    <scope>NUCLEOTIDE SEQUENCE</scope>
    <source>
        <strain evidence="8">M39</strain>
    </source>
</reference>
<dbReference type="Pfam" id="PF18884">
    <property type="entry name" value="TSP3_bac"/>
    <property type="match status" value="2"/>
</dbReference>
<gene>
    <name evidence="8" type="ORF">QU605_15185</name>
</gene>
<dbReference type="Pfam" id="PF01345">
    <property type="entry name" value="DUF11"/>
    <property type="match status" value="2"/>
</dbReference>
<feature type="compositionally biased region" description="Acidic residues" evidence="5">
    <location>
        <begin position="768"/>
        <end position="781"/>
    </location>
</feature>
<evidence type="ECO:0000313" key="9">
    <source>
        <dbReference type="Proteomes" id="UP001174839"/>
    </source>
</evidence>
<protein>
    <submittedName>
        <fullName evidence="8">Gliding motility-associated C-terminal domain-containing protein</fullName>
    </submittedName>
</protein>
<evidence type="ECO:0000256" key="2">
    <source>
        <dbReference type="ARBA" id="ARBA00022525"/>
    </source>
</evidence>
<accession>A0ABT7WIR4</accession>
<name>A0ABT7WIR4_9FLAO</name>
<dbReference type="Pfam" id="PF13585">
    <property type="entry name" value="CHU_C"/>
    <property type="match status" value="1"/>
</dbReference>
<keyword evidence="9" id="KW-1185">Reference proteome</keyword>
<evidence type="ECO:0000256" key="1">
    <source>
        <dbReference type="ARBA" id="ARBA00004613"/>
    </source>
</evidence>
<dbReference type="InterPro" id="IPR047589">
    <property type="entry name" value="DUF11_rpt"/>
</dbReference>
<feature type="compositionally biased region" description="Acidic residues" evidence="5">
    <location>
        <begin position="788"/>
        <end position="800"/>
    </location>
</feature>
<dbReference type="NCBIfam" id="TIGR04131">
    <property type="entry name" value="Bac_Flav_CTERM"/>
    <property type="match status" value="1"/>
</dbReference>
<proteinExistence type="predicted"/>
<evidence type="ECO:0000256" key="5">
    <source>
        <dbReference type="SAM" id="MobiDB-lite"/>
    </source>
</evidence>
<dbReference type="CDD" id="cd03603">
    <property type="entry name" value="CLECT_VCBS"/>
    <property type="match status" value="1"/>
</dbReference>
<dbReference type="InterPro" id="IPR001304">
    <property type="entry name" value="C-type_lectin-like"/>
</dbReference>
<dbReference type="Pfam" id="PF19081">
    <property type="entry name" value="Ig_7"/>
    <property type="match status" value="1"/>
</dbReference>
<evidence type="ECO:0000256" key="4">
    <source>
        <dbReference type="ARBA" id="ARBA00022837"/>
    </source>
</evidence>
<dbReference type="Gene3D" id="3.10.100.10">
    <property type="entry name" value="Mannose-Binding Protein A, subunit A"/>
    <property type="match status" value="1"/>
</dbReference>
<dbReference type="SMART" id="SM00034">
    <property type="entry name" value="CLECT"/>
    <property type="match status" value="1"/>
</dbReference>
<feature type="region of interest" description="Disordered" evidence="5">
    <location>
        <begin position="748"/>
        <end position="864"/>
    </location>
</feature>
<comment type="caution">
    <text evidence="8">The sequence shown here is derived from an EMBL/GenBank/DDBJ whole genome shotgun (WGS) entry which is preliminary data.</text>
</comment>
<dbReference type="PANTHER" id="PTHR22802:SF402">
    <property type="entry name" value="C-TYPE LECTIN DOMAIN FAMILY 4 MEMBER E"/>
    <property type="match status" value="1"/>
</dbReference>
<keyword evidence="2" id="KW-0964">Secreted</keyword>
<dbReference type="InterPro" id="IPR059100">
    <property type="entry name" value="TSP3_bac"/>
</dbReference>
<dbReference type="InterPro" id="IPR044023">
    <property type="entry name" value="Ig_7"/>
</dbReference>
<dbReference type="InterPro" id="IPR001434">
    <property type="entry name" value="OmcB-like_DUF11"/>
</dbReference>
<dbReference type="InterPro" id="IPR026341">
    <property type="entry name" value="T9SS_type_B"/>
</dbReference>
<evidence type="ECO:0000256" key="3">
    <source>
        <dbReference type="ARBA" id="ARBA00022729"/>
    </source>
</evidence>
<feature type="compositionally biased region" description="Acidic residues" evidence="5">
    <location>
        <begin position="837"/>
        <end position="847"/>
    </location>
</feature>